<name>A0ABR4UQC2_9FLAO</name>
<evidence type="ECO:0000313" key="1">
    <source>
        <dbReference type="EMBL" id="KFF27305.1"/>
    </source>
</evidence>
<gene>
    <name evidence="1" type="ORF">IW16_08660</name>
</gene>
<sequence>MEISEDLLFQSVKEIITPTHAKVFRIEDFTLLLNYISEAIQNSWNYRDLKRQINSLAYERVPEHREPPVENIHSILKCSSVFEFSDLLPDQKKQYLLKPIPSLPSKRRRMKRNTDQGRIHFELVQNNNKQP</sequence>
<accession>A0ABR4UQC2</accession>
<keyword evidence="2" id="KW-1185">Reference proteome</keyword>
<organism evidence="1 2">
    <name type="scientific">Chryseobacterium vrystaatense</name>
    <dbReference type="NCBI Taxonomy" id="307480"/>
    <lineage>
        <taxon>Bacteria</taxon>
        <taxon>Pseudomonadati</taxon>
        <taxon>Bacteroidota</taxon>
        <taxon>Flavobacteriia</taxon>
        <taxon>Flavobacteriales</taxon>
        <taxon>Weeksellaceae</taxon>
        <taxon>Chryseobacterium group</taxon>
        <taxon>Chryseobacterium</taxon>
    </lineage>
</organism>
<evidence type="ECO:0000313" key="2">
    <source>
        <dbReference type="Proteomes" id="UP000028719"/>
    </source>
</evidence>
<reference evidence="1 2" key="1">
    <citation type="submission" date="2014-07" db="EMBL/GenBank/DDBJ databases">
        <title>Genome of Chryseobacterium vrystaatense LMG 22846.</title>
        <authorList>
            <person name="Pipes S.E."/>
            <person name="Stropko S.J."/>
            <person name="Newman J.D."/>
        </authorList>
    </citation>
    <scope>NUCLEOTIDE SEQUENCE [LARGE SCALE GENOMIC DNA]</scope>
    <source>
        <strain evidence="1 2">LMG 22846</strain>
    </source>
</reference>
<comment type="caution">
    <text evidence="1">The sequence shown here is derived from an EMBL/GenBank/DDBJ whole genome shotgun (WGS) entry which is preliminary data.</text>
</comment>
<protein>
    <submittedName>
        <fullName evidence="1">Uncharacterized protein</fullName>
    </submittedName>
</protein>
<proteinExistence type="predicted"/>
<dbReference type="Proteomes" id="UP000028719">
    <property type="component" value="Unassembled WGS sequence"/>
</dbReference>
<dbReference type="EMBL" id="JPRI01000002">
    <property type="protein sequence ID" value="KFF27305.1"/>
    <property type="molecule type" value="Genomic_DNA"/>
</dbReference>